<dbReference type="STRING" id="1262450.S3C9U3"/>
<dbReference type="GO" id="GO:0000978">
    <property type="term" value="F:RNA polymerase II cis-regulatory region sequence-specific DNA binding"/>
    <property type="evidence" value="ECO:0007669"/>
    <property type="project" value="TreeGrafter"/>
</dbReference>
<evidence type="ECO:0000256" key="2">
    <source>
        <dbReference type="ARBA" id="ARBA00023163"/>
    </source>
</evidence>
<keyword evidence="1" id="KW-0805">Transcription regulation</keyword>
<dbReference type="GO" id="GO:0000981">
    <property type="term" value="F:DNA-binding transcription factor activity, RNA polymerase II-specific"/>
    <property type="evidence" value="ECO:0007669"/>
    <property type="project" value="TreeGrafter"/>
</dbReference>
<dbReference type="SMART" id="SM00906">
    <property type="entry name" value="Fungal_trans"/>
    <property type="match status" value="1"/>
</dbReference>
<evidence type="ECO:0000256" key="5">
    <source>
        <dbReference type="SAM" id="Phobius"/>
    </source>
</evidence>
<dbReference type="eggNOG" id="ENOG502RYTT">
    <property type="taxonomic scope" value="Eukaryota"/>
</dbReference>
<dbReference type="GO" id="GO:0005634">
    <property type="term" value="C:nucleus"/>
    <property type="evidence" value="ECO:0007669"/>
    <property type="project" value="TreeGrafter"/>
</dbReference>
<keyword evidence="5" id="KW-0812">Transmembrane</keyword>
<proteinExistence type="predicted"/>
<keyword evidence="5" id="KW-1133">Transmembrane helix</keyword>
<reference evidence="7 8" key="1">
    <citation type="journal article" date="2013" name="BMC Genomics">
        <title>The genome and transcriptome of the pine saprophyte Ophiostoma piceae, and a comparison with the bark beetle-associated pine pathogen Grosmannia clavigera.</title>
        <authorList>
            <person name="Haridas S."/>
            <person name="Wang Y."/>
            <person name="Lim L."/>
            <person name="Massoumi Alamouti S."/>
            <person name="Jackman S."/>
            <person name="Docking R."/>
            <person name="Robertson G."/>
            <person name="Birol I."/>
            <person name="Bohlmann J."/>
            <person name="Breuil C."/>
        </authorList>
    </citation>
    <scope>NUCLEOTIDE SEQUENCE [LARGE SCALE GENOMIC DNA]</scope>
    <source>
        <strain evidence="7 8">UAMH 11346</strain>
    </source>
</reference>
<dbReference type="VEuPathDB" id="FungiDB:F503_05354"/>
<dbReference type="AlphaFoldDB" id="S3C9U3"/>
<evidence type="ECO:0000259" key="6">
    <source>
        <dbReference type="SMART" id="SM00906"/>
    </source>
</evidence>
<feature type="transmembrane region" description="Helical" evidence="5">
    <location>
        <begin position="636"/>
        <end position="656"/>
    </location>
</feature>
<feature type="region of interest" description="Disordered" evidence="4">
    <location>
        <begin position="31"/>
        <end position="62"/>
    </location>
</feature>
<feature type="compositionally biased region" description="Basic and acidic residues" evidence="4">
    <location>
        <begin position="115"/>
        <end position="129"/>
    </location>
</feature>
<keyword evidence="5" id="KW-0472">Membrane</keyword>
<evidence type="ECO:0000256" key="1">
    <source>
        <dbReference type="ARBA" id="ARBA00023015"/>
    </source>
</evidence>
<accession>S3C9U3</accession>
<keyword evidence="3" id="KW-0539">Nucleus</keyword>
<evidence type="ECO:0000256" key="4">
    <source>
        <dbReference type="SAM" id="MobiDB-lite"/>
    </source>
</evidence>
<feature type="compositionally biased region" description="Low complexity" evidence="4">
    <location>
        <begin position="89"/>
        <end position="100"/>
    </location>
</feature>
<evidence type="ECO:0000313" key="8">
    <source>
        <dbReference type="Proteomes" id="UP000016923"/>
    </source>
</evidence>
<dbReference type="GO" id="GO:0006351">
    <property type="term" value="P:DNA-templated transcription"/>
    <property type="evidence" value="ECO:0007669"/>
    <property type="project" value="InterPro"/>
</dbReference>
<keyword evidence="8" id="KW-1185">Reference proteome</keyword>
<feature type="region of interest" description="Disordered" evidence="4">
    <location>
        <begin position="970"/>
        <end position="998"/>
    </location>
</feature>
<dbReference type="PANTHER" id="PTHR47424">
    <property type="entry name" value="REGULATORY PROTEIN GAL4"/>
    <property type="match status" value="1"/>
</dbReference>
<dbReference type="GO" id="GO:0008270">
    <property type="term" value="F:zinc ion binding"/>
    <property type="evidence" value="ECO:0007669"/>
    <property type="project" value="InterPro"/>
</dbReference>
<feature type="transmembrane region" description="Helical" evidence="5">
    <location>
        <begin position="559"/>
        <end position="584"/>
    </location>
</feature>
<feature type="domain" description="Xylanolytic transcriptional activator regulatory" evidence="6">
    <location>
        <begin position="375"/>
        <end position="449"/>
    </location>
</feature>
<dbReference type="InterPro" id="IPR051127">
    <property type="entry name" value="Fungal_SecMet_Regulators"/>
</dbReference>
<dbReference type="OrthoDB" id="4064873at2759"/>
<feature type="region of interest" description="Disordered" evidence="4">
    <location>
        <begin position="89"/>
        <end position="179"/>
    </location>
</feature>
<name>S3C9U3_OPHP1</name>
<protein>
    <submittedName>
        <fullName evidence="7">Fungal specific transcription factor domain-containing protein</fullName>
    </submittedName>
</protein>
<dbReference type="HOGENOM" id="CLU_292408_0_0_1"/>
<dbReference type="PANTHER" id="PTHR47424:SF9">
    <property type="entry name" value="TAH-2"/>
    <property type="match status" value="1"/>
</dbReference>
<dbReference type="Proteomes" id="UP000016923">
    <property type="component" value="Unassembled WGS sequence"/>
</dbReference>
<keyword evidence="2" id="KW-0804">Transcription</keyword>
<gene>
    <name evidence="7" type="ORF">F503_05354</name>
</gene>
<evidence type="ECO:0000313" key="7">
    <source>
        <dbReference type="EMBL" id="EPE10259.1"/>
    </source>
</evidence>
<dbReference type="Pfam" id="PF04082">
    <property type="entry name" value="Fungal_trans"/>
    <property type="match status" value="1"/>
</dbReference>
<dbReference type="InterPro" id="IPR007219">
    <property type="entry name" value="XnlR_reg_dom"/>
</dbReference>
<sequence length="1042" mass="112698">MRLLQTPETKAHQCDGVRPCSTCYKKRVNCTYSTGNPNRPAGDASGSSPAKRRHSDMASDSGAALTAAATPLLSASMASSTRGAIAAAAAASTTKPSSRRLTTSNAGRGPKPRRLSRDKDAPSELERRFSPSSQPHHHHHHSLPRVSVLPATAVSNDQPLEDRTRTSTNSGQDEEDVLEHTTRLLKDQTGRMLYIGDSATLSYLHLLRRMIESISGPSDFTTDPSKGNIVENVVDLPPQIRPPSMLADRQTANVLVESFFTNTSGLVEIFDRHEFLSQMDACYKNPLSANSHFLCLLFLTFAIGLVMATPDPGTDEYAIVQRLNNQLFDQAELFFRSAKCLCDPLSGLEDADFWSIQALSLISIYMLAVSKRNAAFAYHGMAVRSAIALGLHRKEAMAHFKGFELNARRNIWKSLYVLDRFIAASLGRPSAINEDECTEAALEDAFVTHISPIMDHQYSHQHQGGNNATGSYGNSAFRATETHMLGVNATVRSCRIIGSILTNLYARRRVSIRATQNIVLQCRNWTKDLHECLRWHRRPSTTSSADTNMPKTPPRAESIAILHVNLVYCHSIILLTRPFFLFLVRADRPGSNRVMPALRSRTEMFSEVCVAASYHSITMIQDALVAKYLPRRNPFVMYFLFTAALLVMSNEFVALFHHPAYDMYAAQAISIMEYFSKADAQGKRLLWILRELQKAVNAQLRHGALPSSGTQVNVSPRPFHFEYPAYVIDGSHDPITLFFEREKLRSTLHSSSSKPRLVDAASRLASSNLGNSASSALSASHAQAVYGPSRSTETDHETHRSSLHLLSFILSTLLTFSTHPISMLTLSQRPGHAGGGSGAGGSLGTSMAFGGAYGGFAGVIGGSAPGNVSGYFSNIPESKSGDPDGSDSIGTDNDGFDLDVLWQWTDSAATLAGTEAVPMTTSSVPAIGTTSLVNAGGSTMEHGTYSAVPVSHVHSHTPGGGDVSAYLVGGERGSGPKAKTAGDIDSSLSKQQGPMPSSPLPPMYSPYHMNLSTVGSSMSTSHGGSLMAAPMNVPLYPTADFG</sequence>
<dbReference type="EMBL" id="KE148146">
    <property type="protein sequence ID" value="EPE10259.1"/>
    <property type="molecule type" value="Genomic_DNA"/>
</dbReference>
<dbReference type="CDD" id="cd12148">
    <property type="entry name" value="fungal_TF_MHR"/>
    <property type="match status" value="1"/>
</dbReference>
<organism evidence="7 8">
    <name type="scientific">Ophiostoma piceae (strain UAMH 11346)</name>
    <name type="common">Sap stain fungus</name>
    <dbReference type="NCBI Taxonomy" id="1262450"/>
    <lineage>
        <taxon>Eukaryota</taxon>
        <taxon>Fungi</taxon>
        <taxon>Dikarya</taxon>
        <taxon>Ascomycota</taxon>
        <taxon>Pezizomycotina</taxon>
        <taxon>Sordariomycetes</taxon>
        <taxon>Sordariomycetidae</taxon>
        <taxon>Ophiostomatales</taxon>
        <taxon>Ophiostomataceae</taxon>
        <taxon>Ophiostoma</taxon>
    </lineage>
</organism>
<evidence type="ECO:0000256" key="3">
    <source>
        <dbReference type="ARBA" id="ARBA00023242"/>
    </source>
</evidence>
<dbReference type="GO" id="GO:0000435">
    <property type="term" value="P:positive regulation of transcription from RNA polymerase II promoter by galactose"/>
    <property type="evidence" value="ECO:0007669"/>
    <property type="project" value="TreeGrafter"/>
</dbReference>